<dbReference type="PANTHER" id="PTHR11439:SF483">
    <property type="entry name" value="PEPTIDE SYNTHASE GLIP-LIKE, PUTATIVE (AFU_ORTHOLOGUE AFUA_3G12920)-RELATED"/>
    <property type="match status" value="1"/>
</dbReference>
<dbReference type="PROSITE" id="PS50994">
    <property type="entry name" value="INTEGRASE"/>
    <property type="match status" value="1"/>
</dbReference>
<feature type="compositionally biased region" description="Polar residues" evidence="3">
    <location>
        <begin position="842"/>
        <end position="854"/>
    </location>
</feature>
<dbReference type="GO" id="GO:0005634">
    <property type="term" value="C:nucleus"/>
    <property type="evidence" value="ECO:0007669"/>
    <property type="project" value="UniProtKB-ARBA"/>
</dbReference>
<dbReference type="Pfam" id="PF25597">
    <property type="entry name" value="SH3_retrovirus"/>
    <property type="match status" value="1"/>
</dbReference>
<feature type="compositionally biased region" description="Polar residues" evidence="3">
    <location>
        <begin position="815"/>
        <end position="824"/>
    </location>
</feature>
<name>A0A1D9QLE5_SCLS1</name>
<dbReference type="InterPro" id="IPR054722">
    <property type="entry name" value="PolX-like_BBD"/>
</dbReference>
<dbReference type="RefSeq" id="XP_001596602.1">
    <property type="nucleotide sequence ID" value="XM_001596552.1"/>
</dbReference>
<feature type="compositionally biased region" description="Polar residues" evidence="3">
    <location>
        <begin position="908"/>
        <end position="921"/>
    </location>
</feature>
<dbReference type="RefSeq" id="XP_001596209.1">
    <property type="nucleotide sequence ID" value="XM_001596159.1"/>
</dbReference>
<organism evidence="6 8">
    <name type="scientific">Sclerotinia sclerotiorum (strain ATCC 18683 / 1980 / Ss-1)</name>
    <name type="common">White mold</name>
    <name type="synonym">Whetzelinia sclerotiorum</name>
    <dbReference type="NCBI Taxonomy" id="665079"/>
    <lineage>
        <taxon>Eukaryota</taxon>
        <taxon>Fungi</taxon>
        <taxon>Dikarya</taxon>
        <taxon>Ascomycota</taxon>
        <taxon>Pezizomycotina</taxon>
        <taxon>Leotiomycetes</taxon>
        <taxon>Helotiales</taxon>
        <taxon>Sclerotiniaceae</taxon>
        <taxon>Sclerotinia</taxon>
    </lineage>
</organism>
<gene>
    <name evidence="5" type="ORF">sscle_03g030720</name>
    <name evidence="6" type="ORF">sscle_14g101830</name>
    <name evidence="7" type="ORF">sscle_16g108310</name>
</gene>
<dbReference type="VEuPathDB" id="FungiDB:sscle_16g108310"/>
<dbReference type="VEuPathDB" id="FungiDB:sscle_03g030720"/>
<dbReference type="SUPFAM" id="SSF53098">
    <property type="entry name" value="Ribonuclease H-like"/>
    <property type="match status" value="1"/>
</dbReference>
<proteinExistence type="predicted"/>
<evidence type="ECO:0000313" key="8">
    <source>
        <dbReference type="Proteomes" id="UP000177798"/>
    </source>
</evidence>
<feature type="region of interest" description="Disordered" evidence="3">
    <location>
        <begin position="815"/>
        <end position="857"/>
    </location>
</feature>
<keyword evidence="2" id="KW-0694">RNA-binding</keyword>
<dbReference type="PANTHER" id="PTHR11439">
    <property type="entry name" value="GAG-POL-RELATED RETROTRANSPOSON"/>
    <property type="match status" value="1"/>
</dbReference>
<dbReference type="Pfam" id="PF14223">
    <property type="entry name" value="Retrotran_gag_2"/>
    <property type="match status" value="1"/>
</dbReference>
<dbReference type="InterPro" id="IPR012337">
    <property type="entry name" value="RNaseH-like_sf"/>
</dbReference>
<dbReference type="EMBL" id="CP017816">
    <property type="protein sequence ID" value="APA08302.1"/>
    <property type="molecule type" value="Genomic_DNA"/>
</dbReference>
<keyword evidence="1" id="KW-0064">Aspartyl protease</keyword>
<sequence length="1543" mass="174289">MDEIKEQTKSIPNLTQETHDRWFRQMKIQLKGKDWFYTIESTLQEHAKVGGVGMEVDGTEVFPILEGSKVVNIRLNLDKKAKYLKDEASALSYMCRSLSDDDEALVDEYDTARTLWNYLKSKYSRTSDITANSYLTMIQTFTFKPTSHPEMTVIEAWDKLKEYRRKLGAANPAFKDSYRDEALFLVLTRSLPSEYQTTIDAMSVQSTLAVEDKIKYLTAKELSIQETEQAHTASGKYVIPNRRGERRGSSPFAKQEQDDEAKTYVCHLCEHEGHFLRDCKDLTLAQALIRKHYKAQQRKATLRKTTKVSFPKKRSNQAHLADGESLLVDLDSSESEEESDDEECHVSKELIRKTTPSRWYADTGASSHMSDQLSLFRDIKKIKRKTIKVGGGVMYCDRIGTAAMELGNGGMVLLSKTLYVPGLGVNLLSGKKICEAGLKGRFNSDRMYFRKNGINIIKAKMDRGIYMISDIAKGYEDVALQSTEIISDIESNEITLDTSLDKNKKDLETYLLWHRRFNHLGPEKIRNLHKVTTLGKPIKVPSKIPVCEVCALTKMKNLIPKQLSPHKTKRLELIHFDIAGPFPRSLRGNRYFLLIIDSWTRVNWILTLKTKDEAIPRLKKWKTELELGIGDEIVAARTDNAPELIQAVKEWNSGTRSELTTVASSHQNGTAERNIGTAEADMRAMLKEAGLPLEFWDEAVEYDAHCRNRTNTGPIIDDSVVSPIEAFTGSTPDITHCRVWGSKCYAYINPKTIPKDQRHDKLRDTARVGIFMGYSHTTNKHVKVYSPELGYTVRASRVTIDESKKGGDLDLRIRNSVSGPQGTKNIIPDRRPRGRPHKVQEVQESPLESLQDTATPEPPKVVIPSASKVDNIQQFNEDSEGNIIEIDPSTDPILSPGTKEIDILDTAPVTNQSSTETSTTPMDIDTPERYSFRKRKRDDSEPDEHVQKLIRAMIAILSADPDGSAIEHAMISIPLTSRIDPSVKTKLSENLQVILGSSTDEDTAFPAEQILGIPIPNTYNQAVSDPEYGEKWKRAIEEEISSLIANGTWEEYILPKGGNLVSTKWVFTIKTKDNKVERFKARLVARGFSQVLGKDYNETFAPTVRLDTLRLFLAIVAKENLECWHFDIKNAFTESHLKEEIYLAPPQGVNVSNGYVLRALRSLYGLKQAGRDWSQLLKSELINWGFTQSLADPCLYTFAARQLNLLVYVDDIIASSTSKNQLDWFSVILSSRFNAKNLGEISKILGIRVIRDRANRSLTLDQEEYLEAMLTKFGISHAQHHAKKIPAADYSCLRPATEDDELIDVTEYQQAIGSLIHPMVYTRPDISFVLGRLSQYMAKPAKCHGIGVKNLMRYLRATITQKLKYGPEGVQYQIAKEYNLSADTIKVFTDADWASDRYDRKSISGGVAMFYGGPISWASKKQNSVATSSAESEYISMAMFTKQGRWLAQMLKDLGKAEYVSTHGDTVQILGDNQGAIALTKNPHLHERSKHIDICYHFIRDLTEKEKVVTSYINTSDMVADGMTKPLARVAFERFKEMLGLRQ</sequence>
<dbReference type="GO" id="GO:0004190">
    <property type="term" value="F:aspartic-type endopeptidase activity"/>
    <property type="evidence" value="ECO:0007669"/>
    <property type="project" value="UniProtKB-KW"/>
</dbReference>
<dbReference type="VEuPathDB" id="FungiDB:sscle_14g101830"/>
<evidence type="ECO:0000256" key="2">
    <source>
        <dbReference type="ARBA" id="ARBA00022884"/>
    </source>
</evidence>
<dbReference type="GO" id="GO:0015074">
    <property type="term" value="P:DNA integration"/>
    <property type="evidence" value="ECO:0007669"/>
    <property type="project" value="InterPro"/>
</dbReference>
<dbReference type="InterPro" id="IPR036397">
    <property type="entry name" value="RNaseH_sf"/>
</dbReference>
<dbReference type="Proteomes" id="UP000177798">
    <property type="component" value="Chromosome 16"/>
</dbReference>
<evidence type="ECO:0000256" key="3">
    <source>
        <dbReference type="SAM" id="MobiDB-lite"/>
    </source>
</evidence>
<dbReference type="KEGG" id="ssl:SS1G_02426"/>
<dbReference type="KEGG" id="ssl:SS1G_02822"/>
<evidence type="ECO:0000256" key="1">
    <source>
        <dbReference type="ARBA" id="ARBA00022750"/>
    </source>
</evidence>
<dbReference type="Gene3D" id="3.30.420.10">
    <property type="entry name" value="Ribonuclease H-like superfamily/Ribonuclease H"/>
    <property type="match status" value="1"/>
</dbReference>
<evidence type="ECO:0000313" key="7">
    <source>
        <dbReference type="EMBL" id="APA16061.1"/>
    </source>
</evidence>
<dbReference type="OMA" id="AGNRYFM"/>
<dbReference type="Pfam" id="PF22936">
    <property type="entry name" value="Pol_BBD"/>
    <property type="match status" value="1"/>
</dbReference>
<dbReference type="EMBL" id="CP017827">
    <property type="protein sequence ID" value="APA15413.1"/>
    <property type="molecule type" value="Genomic_DNA"/>
</dbReference>
<evidence type="ECO:0000313" key="5">
    <source>
        <dbReference type="EMBL" id="APA08302.1"/>
    </source>
</evidence>
<dbReference type="OrthoDB" id="3562068at2759"/>
<accession>A0A1D9QLE5</accession>
<keyword evidence="1" id="KW-0378">Hydrolase</keyword>
<dbReference type="InterPro" id="IPR057670">
    <property type="entry name" value="SH3_retrovirus"/>
</dbReference>
<reference evidence="6" key="1">
    <citation type="submission" date="2016-10" db="EMBL/GenBank/DDBJ databases">
        <title>The complete genome sequence of the phytopathogenic fungus Sclerotinia sclerotiorum reveals insights into the genome architecture of broad host range pathogens.</title>
        <authorList>
            <person name="Derbyshire M.C."/>
            <person name="Denton-Giles M."/>
            <person name="Hegedus D."/>
            <person name="Seifbarghy S."/>
            <person name="Rollins J."/>
            <person name="van Kan J."/>
            <person name="Seidl M.F."/>
            <person name="Faino L."/>
            <person name="Mbengue M."/>
            <person name="Navaud O."/>
            <person name="Raffaele S."/>
            <person name="Hammond-Kosack K."/>
            <person name="Heard S."/>
            <person name="Oliver R.P."/>
        </authorList>
    </citation>
    <scope>NUCLEOTIDE SEQUENCE [LARGE SCALE GENOMIC DNA]</scope>
    <source>
        <strain evidence="6">1980</strain>
    </source>
</reference>
<dbReference type="EMBL" id="CP017829">
    <property type="protein sequence ID" value="APA16061.1"/>
    <property type="molecule type" value="Genomic_DNA"/>
</dbReference>
<dbReference type="InterPro" id="IPR043502">
    <property type="entry name" value="DNA/RNA_pol_sf"/>
</dbReference>
<dbReference type="RefSeq" id="XP_001588647.1">
    <property type="nucleotide sequence ID" value="XM_001588597.1"/>
</dbReference>
<dbReference type="InterPro" id="IPR001584">
    <property type="entry name" value="Integrase_cat-core"/>
</dbReference>
<dbReference type="InterPro" id="IPR013103">
    <property type="entry name" value="RVT_2"/>
</dbReference>
<dbReference type="Pfam" id="PF07727">
    <property type="entry name" value="RVT_2"/>
    <property type="match status" value="1"/>
</dbReference>
<keyword evidence="1" id="KW-0645">Protease</keyword>
<evidence type="ECO:0000259" key="4">
    <source>
        <dbReference type="PROSITE" id="PS50994"/>
    </source>
</evidence>
<dbReference type="SUPFAM" id="SSF56672">
    <property type="entry name" value="DNA/RNA polymerases"/>
    <property type="match status" value="1"/>
</dbReference>
<feature type="domain" description="Integrase catalytic" evidence="4">
    <location>
        <begin position="561"/>
        <end position="731"/>
    </location>
</feature>
<evidence type="ECO:0000313" key="6">
    <source>
        <dbReference type="EMBL" id="APA15413.1"/>
    </source>
</evidence>
<protein>
    <recommendedName>
        <fullName evidence="4">Integrase catalytic domain-containing protein</fullName>
    </recommendedName>
</protein>
<dbReference type="Proteomes" id="UP000177798">
    <property type="component" value="Chromosome 14"/>
</dbReference>
<dbReference type="KEGG" id="ssl:SS1G_10194"/>
<dbReference type="CDD" id="cd09272">
    <property type="entry name" value="RNase_HI_RT_Ty1"/>
    <property type="match status" value="1"/>
</dbReference>
<dbReference type="GO" id="GO:0003723">
    <property type="term" value="F:RNA binding"/>
    <property type="evidence" value="ECO:0007669"/>
    <property type="project" value="UniProtKB-KW"/>
</dbReference>
<dbReference type="Proteomes" id="UP000177798">
    <property type="component" value="Chromosome 3"/>
</dbReference>
<reference evidence="8" key="2">
    <citation type="journal article" date="2017" name="Genome Biol. Evol.">
        <title>The complete genome sequence of the phytopathogenic fungus Sclerotinia sclerotiorum reveals insights into the genome architecture of broad host range pathogens.</title>
        <authorList>
            <person name="Derbyshire M."/>
            <person name="Denton-Giles M."/>
            <person name="Hegedus D."/>
            <person name="Seifbarghy S."/>
            <person name="Rollins J."/>
            <person name="van Kan J."/>
            <person name="Seidl M.F."/>
            <person name="Faino L."/>
            <person name="Mbengue M."/>
            <person name="Navaud O."/>
            <person name="Raffaele S."/>
            <person name="Hammond-Kosack K."/>
            <person name="Heard S."/>
            <person name="Oliver R."/>
        </authorList>
    </citation>
    <scope>NUCLEOTIDE SEQUENCE [LARGE SCALE GENOMIC DNA]</scope>
    <source>
        <strain evidence="8">ATCC 18683 / 1980 / Ss-1</strain>
    </source>
</reference>
<feature type="region of interest" description="Disordered" evidence="3">
    <location>
        <begin position="907"/>
        <end position="926"/>
    </location>
</feature>